<evidence type="ECO:0000313" key="5">
    <source>
        <dbReference type="Proteomes" id="UP000050360"/>
    </source>
</evidence>
<proteinExistence type="predicted"/>
<dbReference type="EMBL" id="LKCM01000137">
    <property type="protein sequence ID" value="KPQ43680.1"/>
    <property type="molecule type" value="Genomic_DNA"/>
</dbReference>
<keyword evidence="1 4" id="KW-0489">Methyltransferase</keyword>
<reference evidence="4 5" key="1">
    <citation type="submission" date="2015-09" db="EMBL/GenBank/DDBJ databases">
        <title>A metagenomics-based metabolic model of nitrate-dependent anaerobic oxidation of methane by Methanoperedens-like archaea.</title>
        <authorList>
            <person name="Arshad A."/>
            <person name="Speth D.R."/>
            <person name="De Graaf R.M."/>
            <person name="Op Den Camp H.J."/>
            <person name="Jetten M.S."/>
            <person name="Welte C.U."/>
        </authorList>
    </citation>
    <scope>NUCLEOTIDE SEQUENCE [LARGE SCALE GENOMIC DNA]</scope>
</reference>
<evidence type="ECO:0000313" key="4">
    <source>
        <dbReference type="EMBL" id="KPQ43680.1"/>
    </source>
</evidence>
<dbReference type="SUPFAM" id="SSF53335">
    <property type="entry name" value="S-adenosyl-L-methionine-dependent methyltransferases"/>
    <property type="match status" value="1"/>
</dbReference>
<evidence type="ECO:0000259" key="3">
    <source>
        <dbReference type="Pfam" id="PF01555"/>
    </source>
</evidence>
<dbReference type="Proteomes" id="UP000050360">
    <property type="component" value="Unassembled WGS sequence"/>
</dbReference>
<sequence>MRRWMLIMWRLIKTYVGDARSLDLVEPESIDLIATHPPYASIIPYCHDHEGDLSSVHNIAEFAAKMGKVAGECMRVLSPGKHCATLMGDSRRNKHFILITPRVLMSFLEAGFILREDIIKMQWKMKSTREKWFGKKYDFYLIRHEHLYVLRKPDAGERTTKFKESMKWW</sequence>
<evidence type="ECO:0000256" key="1">
    <source>
        <dbReference type="ARBA" id="ARBA00022603"/>
    </source>
</evidence>
<protein>
    <submittedName>
        <fullName evidence="4">DNA methylase</fullName>
    </submittedName>
</protein>
<dbReference type="InterPro" id="IPR002941">
    <property type="entry name" value="DNA_methylase_N4/N6"/>
</dbReference>
<evidence type="ECO:0000256" key="2">
    <source>
        <dbReference type="ARBA" id="ARBA00022679"/>
    </source>
</evidence>
<keyword evidence="2" id="KW-0808">Transferase</keyword>
<dbReference type="GO" id="GO:0003677">
    <property type="term" value="F:DNA binding"/>
    <property type="evidence" value="ECO:0007669"/>
    <property type="project" value="InterPro"/>
</dbReference>
<gene>
    <name evidence="4" type="ORF">MPEBLZ_01867</name>
</gene>
<organism evidence="4 5">
    <name type="scientific">Candidatus Methanoperedens nitratireducens</name>
    <dbReference type="NCBI Taxonomy" id="1392998"/>
    <lineage>
        <taxon>Archaea</taxon>
        <taxon>Methanobacteriati</taxon>
        <taxon>Methanobacteriota</taxon>
        <taxon>Stenosarchaea group</taxon>
        <taxon>Methanomicrobia</taxon>
        <taxon>Methanosarcinales</taxon>
        <taxon>ANME-2 cluster</taxon>
        <taxon>Candidatus Methanoperedentaceae</taxon>
        <taxon>Candidatus Methanoperedens</taxon>
    </lineage>
</organism>
<dbReference type="AlphaFoldDB" id="A0A0P8A6C5"/>
<dbReference type="InterPro" id="IPR029063">
    <property type="entry name" value="SAM-dependent_MTases_sf"/>
</dbReference>
<dbReference type="PATRIC" id="fig|1719120.3.peg.2040"/>
<dbReference type="Pfam" id="PF01555">
    <property type="entry name" value="N6_N4_Mtase"/>
    <property type="match status" value="1"/>
</dbReference>
<feature type="domain" description="DNA methylase N-4/N-6" evidence="3">
    <location>
        <begin position="30"/>
        <end position="156"/>
    </location>
</feature>
<accession>A0A0P8A6C5</accession>
<comment type="caution">
    <text evidence="4">The sequence shown here is derived from an EMBL/GenBank/DDBJ whole genome shotgun (WGS) entry which is preliminary data.</text>
</comment>
<name>A0A0P8A6C5_9EURY</name>
<dbReference type="GO" id="GO:0008170">
    <property type="term" value="F:N-methyltransferase activity"/>
    <property type="evidence" value="ECO:0007669"/>
    <property type="project" value="InterPro"/>
</dbReference>
<dbReference type="GO" id="GO:0032259">
    <property type="term" value="P:methylation"/>
    <property type="evidence" value="ECO:0007669"/>
    <property type="project" value="UniProtKB-KW"/>
</dbReference>
<dbReference type="Gene3D" id="3.40.50.150">
    <property type="entry name" value="Vaccinia Virus protein VP39"/>
    <property type="match status" value="1"/>
</dbReference>